<organism evidence="2 3">
    <name type="scientific">Candidatus Desulfatibia profunda</name>
    <dbReference type="NCBI Taxonomy" id="2841695"/>
    <lineage>
        <taxon>Bacteria</taxon>
        <taxon>Pseudomonadati</taxon>
        <taxon>Thermodesulfobacteriota</taxon>
        <taxon>Desulfobacteria</taxon>
        <taxon>Desulfobacterales</taxon>
        <taxon>Desulfobacterales incertae sedis</taxon>
        <taxon>Candidatus Desulfatibia</taxon>
    </lineage>
</organism>
<reference evidence="2 3" key="1">
    <citation type="submission" date="2020-08" db="EMBL/GenBank/DDBJ databases">
        <title>Bridging the membrane lipid divide: bacteria of the FCB group superphylum have the potential to synthesize archaeal ether lipids.</title>
        <authorList>
            <person name="Villanueva L."/>
            <person name="Von Meijenfeldt F.A.B."/>
            <person name="Westbye A.B."/>
            <person name="Yadav S."/>
            <person name="Hopmans E.C."/>
            <person name="Dutilh B.E."/>
            <person name="Sinninghe Damste J.S."/>
        </authorList>
    </citation>
    <scope>NUCLEOTIDE SEQUENCE [LARGE SCALE GENOMIC DNA]</scope>
    <source>
        <strain evidence="2">NIOZ-UU30</strain>
    </source>
</reference>
<dbReference type="SUPFAM" id="SSF56935">
    <property type="entry name" value="Porins"/>
    <property type="match status" value="1"/>
</dbReference>
<evidence type="ECO:0000256" key="1">
    <source>
        <dbReference type="SAM" id="SignalP"/>
    </source>
</evidence>
<protein>
    <submittedName>
        <fullName evidence="2">Outer membrane beta-barrel protein</fullName>
    </submittedName>
</protein>
<comment type="caution">
    <text evidence="2">The sequence shown here is derived from an EMBL/GenBank/DDBJ whole genome shotgun (WGS) entry which is preliminary data.</text>
</comment>
<sequence>MKSKILWLSFLLLCIPFQAFAAGNIHLGLLEIHPYTLLQETYDDNIFAAARNTKNDWITTITPGIKLLLPTGMHQFALEYNAVINRYADFSSENTTDHNASFNADLKLGSLIGLRLNDTYAHGHEPRASSTSGQIEKYDTNAASFSATYQLADTSKVQLDYTRTTWDFQLGDDRDRKEDLFSIYLYYRFFPKVSAFVEADYIKADYDLETSVLNNTVNSGFLGLKWEVSAYTRGTVKGGYFNKDFDTEGQDGINGFSGAIDIDHEFSDYSSLKVVGKRVIHDSPNQAARYYITTGAYVEYKHKFIFNISGVMRGSYGTDDYSDPLPPETLTRSDRTILGGVGLKYQMRDWLEFALDYNRLDRDSNIEAHDFISNTYALTINLAL</sequence>
<gene>
    <name evidence="2" type="ORF">H8E23_17270</name>
</gene>
<name>A0A8J6NZP8_9BACT</name>
<accession>A0A8J6NZP8</accession>
<evidence type="ECO:0000313" key="3">
    <source>
        <dbReference type="Proteomes" id="UP000603434"/>
    </source>
</evidence>
<keyword evidence="1" id="KW-0732">Signal</keyword>
<feature type="signal peptide" evidence="1">
    <location>
        <begin position="1"/>
        <end position="21"/>
    </location>
</feature>
<dbReference type="AlphaFoldDB" id="A0A8J6NZP8"/>
<evidence type="ECO:0000313" key="2">
    <source>
        <dbReference type="EMBL" id="MBC8363138.1"/>
    </source>
</evidence>
<feature type="chain" id="PRO_5035198019" evidence="1">
    <location>
        <begin position="22"/>
        <end position="384"/>
    </location>
</feature>
<dbReference type="EMBL" id="JACNJH010000260">
    <property type="protein sequence ID" value="MBC8363138.1"/>
    <property type="molecule type" value="Genomic_DNA"/>
</dbReference>
<dbReference type="Pfam" id="PF10082">
    <property type="entry name" value="BBP2_2"/>
    <property type="match status" value="1"/>
</dbReference>
<dbReference type="Proteomes" id="UP000603434">
    <property type="component" value="Unassembled WGS sequence"/>
</dbReference>
<proteinExistence type="predicted"/>
<dbReference type="InterPro" id="IPR018759">
    <property type="entry name" value="BBP2_2"/>
</dbReference>